<dbReference type="PANTHER" id="PTHR10628:SF30">
    <property type="entry name" value="EXO-ALPHA-SIALIDASE"/>
    <property type="match status" value="1"/>
</dbReference>
<dbReference type="GO" id="GO:0006689">
    <property type="term" value="P:ganglioside catabolic process"/>
    <property type="evidence" value="ECO:0007669"/>
    <property type="project" value="TreeGrafter"/>
</dbReference>
<reference evidence="6 7" key="1">
    <citation type="journal article" date="1992" name="Lakartidningen">
        <title>[Penicillin V and not amoxicillin is the first choice preparation in acute otitis].</title>
        <authorList>
            <person name="Kamme C."/>
            <person name="Lundgren K."/>
            <person name="Prellner K."/>
        </authorList>
    </citation>
    <scope>NUCLEOTIDE SEQUENCE [LARGE SCALE GENOMIC DNA]</scope>
    <source>
        <strain evidence="6 7">PC3939II</strain>
    </source>
</reference>
<sequence>MHFINIIFFGGFFMRKRYFLITFAIITIIAGVWVWSCKHPFGAGIDLTGLRDYIPMSQQAPGPGYTNEITYGNNKVIDPTKMFGDKYKVYTNATGMNYRIPALLTLLNGDILAFADKRYNDARDLPRKMDVVVKISKDNGTNWGEEKFVTKPKSTSKNDGSGDTAVVQDRKTGDVIAVVAHGNGFAQSNPKFLIRIMVYRSKDNGESWQGPVDITSQIYGPGCKDPVRKDWQAAFVTSGNGLQMRNGRIMFVLNVRDDTTIVKNYVMYSDDGGYKWKVSKGCPYNPRSGNEAKVVELNNGSLLMHIRWTPYRLQSRSYDKGETWTEATQITDIPASSSNGDLIVYTSKLNGYDKDRLITLVDSEPWGSSGISPGKPVFYVSYDEGKTWKAKKQLYSGAAGYSSLSILKDGSIGILAELTKQWNGPIWFLRASIEWVNPDDNPTSPKK</sequence>
<feature type="domain" description="Sialidase" evidence="5">
    <location>
        <begin position="100"/>
        <end position="329"/>
    </location>
</feature>
<dbReference type="InterPro" id="IPR036278">
    <property type="entry name" value="Sialidase_sf"/>
</dbReference>
<comment type="catalytic activity">
    <reaction evidence="1">
        <text>Hydrolysis of alpha-(2-&gt;3)-, alpha-(2-&gt;6)-, alpha-(2-&gt;8)- glycosidic linkages of terminal sialic acid residues in oligosaccharides, glycoproteins, glycolipids, colominic acid and synthetic substrates.</text>
        <dbReference type="EC" id="3.2.1.18"/>
    </reaction>
</comment>
<dbReference type="Pfam" id="PF13859">
    <property type="entry name" value="BNR_3"/>
    <property type="match status" value="1"/>
</dbReference>
<dbReference type="InterPro" id="IPR026856">
    <property type="entry name" value="Sialidase_fam"/>
</dbReference>
<gene>
    <name evidence="6" type="ORF">EPJ84_04965</name>
</gene>
<dbReference type="SUPFAM" id="SSF50939">
    <property type="entry name" value="Sialidases"/>
    <property type="match status" value="1"/>
</dbReference>
<evidence type="ECO:0000256" key="3">
    <source>
        <dbReference type="ARBA" id="ARBA00012733"/>
    </source>
</evidence>
<evidence type="ECO:0000256" key="2">
    <source>
        <dbReference type="ARBA" id="ARBA00009348"/>
    </source>
</evidence>
<dbReference type="GO" id="GO:0005737">
    <property type="term" value="C:cytoplasm"/>
    <property type="evidence" value="ECO:0007669"/>
    <property type="project" value="TreeGrafter"/>
</dbReference>
<accession>A0A5C8FNQ3</accession>
<dbReference type="GO" id="GO:0004308">
    <property type="term" value="F:exo-alpha-sialidase activity"/>
    <property type="evidence" value="ECO:0007669"/>
    <property type="project" value="UniProtKB-EC"/>
</dbReference>
<evidence type="ECO:0000259" key="5">
    <source>
        <dbReference type="Pfam" id="PF13859"/>
    </source>
</evidence>
<protein>
    <recommendedName>
        <fullName evidence="3">exo-alpha-sialidase</fullName>
        <ecNumber evidence="3">3.2.1.18</ecNumber>
    </recommendedName>
</protein>
<dbReference type="InterPro" id="IPR011040">
    <property type="entry name" value="Sialidase"/>
</dbReference>
<dbReference type="Proteomes" id="UP000322307">
    <property type="component" value="Unassembled WGS sequence"/>
</dbReference>
<organism evidence="6 7">
    <name type="scientific">Brachyspira aalborgi</name>
    <dbReference type="NCBI Taxonomy" id="29522"/>
    <lineage>
        <taxon>Bacteria</taxon>
        <taxon>Pseudomonadati</taxon>
        <taxon>Spirochaetota</taxon>
        <taxon>Spirochaetia</taxon>
        <taxon>Brachyspirales</taxon>
        <taxon>Brachyspiraceae</taxon>
        <taxon>Brachyspira</taxon>
    </lineage>
</organism>
<keyword evidence="4" id="KW-0812">Transmembrane</keyword>
<dbReference type="CDD" id="cd15482">
    <property type="entry name" value="Sialidase_non-viral"/>
    <property type="match status" value="1"/>
</dbReference>
<feature type="transmembrane region" description="Helical" evidence="4">
    <location>
        <begin position="18"/>
        <end position="36"/>
    </location>
</feature>
<dbReference type="PANTHER" id="PTHR10628">
    <property type="entry name" value="SIALIDASE"/>
    <property type="match status" value="1"/>
</dbReference>
<dbReference type="GO" id="GO:0009313">
    <property type="term" value="P:oligosaccharide catabolic process"/>
    <property type="evidence" value="ECO:0007669"/>
    <property type="project" value="TreeGrafter"/>
</dbReference>
<evidence type="ECO:0000256" key="4">
    <source>
        <dbReference type="SAM" id="Phobius"/>
    </source>
</evidence>
<evidence type="ECO:0000313" key="7">
    <source>
        <dbReference type="Proteomes" id="UP000322307"/>
    </source>
</evidence>
<dbReference type="EC" id="3.2.1.18" evidence="3"/>
<evidence type="ECO:0000313" key="6">
    <source>
        <dbReference type="EMBL" id="TXJ51221.1"/>
    </source>
</evidence>
<dbReference type="Gene3D" id="2.120.10.10">
    <property type="match status" value="1"/>
</dbReference>
<comment type="caution">
    <text evidence="6">The sequence shown here is derived from an EMBL/GenBank/DDBJ whole genome shotgun (WGS) entry which is preliminary data.</text>
</comment>
<dbReference type="EMBL" id="SAYE01000009">
    <property type="protein sequence ID" value="TXJ51221.1"/>
    <property type="molecule type" value="Genomic_DNA"/>
</dbReference>
<evidence type="ECO:0000256" key="1">
    <source>
        <dbReference type="ARBA" id="ARBA00000427"/>
    </source>
</evidence>
<proteinExistence type="inferred from homology"/>
<name>A0A5C8FNQ3_9SPIR</name>
<keyword evidence="4" id="KW-0472">Membrane</keyword>
<keyword evidence="4" id="KW-1133">Transmembrane helix</keyword>
<dbReference type="AlphaFoldDB" id="A0A5C8FNQ3"/>
<comment type="similarity">
    <text evidence="2">Belongs to the glycosyl hydrolase 33 family.</text>
</comment>
<dbReference type="GO" id="GO:0016020">
    <property type="term" value="C:membrane"/>
    <property type="evidence" value="ECO:0007669"/>
    <property type="project" value="TreeGrafter"/>
</dbReference>